<evidence type="ECO:0000256" key="1">
    <source>
        <dbReference type="SAM" id="MobiDB-lite"/>
    </source>
</evidence>
<name>A0A833X6B8_JUGRE</name>
<sequence>MRRPPLRYGYTVSSEGSGSSSMAVKEVLVKVGICRDGRSLELNDNSGQKQGVVTEKTGLTLTTVEKCREGELEKNVEGKFESHWKMDKVGDFPNCVAWKEGLDSEVLTRKAVSVNVGPIIQQEAETIVRKQTLVPEKDQNEDIEVPTCALVDDHNQTQTRGKWKKLATENCSSSPPLNLLTKSPTLSSSPSSAKILFFWDWPNSK</sequence>
<reference evidence="2" key="2">
    <citation type="submission" date="2020-03" db="EMBL/GenBank/DDBJ databases">
        <title>Walnut 2.0.</title>
        <authorList>
            <person name="Marrano A."/>
            <person name="Britton M."/>
            <person name="Zimin A.V."/>
            <person name="Zaini P.A."/>
            <person name="Workman R."/>
            <person name="Puiu D."/>
            <person name="Bianco L."/>
            <person name="Allen B.J."/>
            <person name="Troggio M."/>
            <person name="Leslie C.A."/>
            <person name="Timp W."/>
            <person name="Dendekar A."/>
            <person name="Salzberg S.L."/>
            <person name="Neale D.B."/>
        </authorList>
    </citation>
    <scope>NUCLEOTIDE SEQUENCE</scope>
    <source>
        <tissue evidence="2">Leaves</tissue>
    </source>
</reference>
<gene>
    <name evidence="2" type="ORF">F2P56_018259</name>
</gene>
<comment type="caution">
    <text evidence="2">The sequence shown here is derived from an EMBL/GenBank/DDBJ whole genome shotgun (WGS) entry which is preliminary data.</text>
</comment>
<protein>
    <submittedName>
        <fullName evidence="2">Uncharacterized protein</fullName>
    </submittedName>
</protein>
<feature type="compositionally biased region" description="Low complexity" evidence="1">
    <location>
        <begin position="172"/>
        <end position="190"/>
    </location>
</feature>
<accession>A0A833X6B8</accession>
<dbReference type="Gramene" id="Jr08_09680_p1">
    <property type="protein sequence ID" value="cds.Jr08_09680_p1"/>
    <property type="gene ID" value="Jr08_09680"/>
</dbReference>
<feature type="region of interest" description="Disordered" evidence="1">
    <location>
        <begin position="167"/>
        <end position="190"/>
    </location>
</feature>
<proteinExistence type="predicted"/>
<dbReference type="Proteomes" id="UP000619265">
    <property type="component" value="Unassembled WGS sequence"/>
</dbReference>
<dbReference type="EMBL" id="LIHL02000008">
    <property type="protein sequence ID" value="KAF5462234.1"/>
    <property type="molecule type" value="Genomic_DNA"/>
</dbReference>
<organism evidence="2 3">
    <name type="scientific">Juglans regia</name>
    <name type="common">English walnut</name>
    <dbReference type="NCBI Taxonomy" id="51240"/>
    <lineage>
        <taxon>Eukaryota</taxon>
        <taxon>Viridiplantae</taxon>
        <taxon>Streptophyta</taxon>
        <taxon>Embryophyta</taxon>
        <taxon>Tracheophyta</taxon>
        <taxon>Spermatophyta</taxon>
        <taxon>Magnoliopsida</taxon>
        <taxon>eudicotyledons</taxon>
        <taxon>Gunneridae</taxon>
        <taxon>Pentapetalae</taxon>
        <taxon>rosids</taxon>
        <taxon>fabids</taxon>
        <taxon>Fagales</taxon>
        <taxon>Juglandaceae</taxon>
        <taxon>Juglans</taxon>
    </lineage>
</organism>
<reference evidence="2" key="1">
    <citation type="submission" date="2015-10" db="EMBL/GenBank/DDBJ databases">
        <authorList>
            <person name="Martinez-Garcia P.J."/>
            <person name="Crepeau M.W."/>
            <person name="Puiu D."/>
            <person name="Gonzalez-Ibeas D."/>
            <person name="Whalen J."/>
            <person name="Stevens K."/>
            <person name="Paul R."/>
            <person name="Butterfield T."/>
            <person name="Britton M."/>
            <person name="Reagan R."/>
            <person name="Chakraborty S."/>
            <person name="Walawage S.L."/>
            <person name="Vasquez-Gross H.A."/>
            <person name="Cardeno C."/>
            <person name="Famula R."/>
            <person name="Pratt K."/>
            <person name="Kuruganti S."/>
            <person name="Aradhya M.K."/>
            <person name="Leslie C.A."/>
            <person name="Dandekar A.M."/>
            <person name="Salzberg S.L."/>
            <person name="Wegrzyn J.L."/>
            <person name="Langley C.H."/>
            <person name="Neale D.B."/>
        </authorList>
    </citation>
    <scope>NUCLEOTIDE SEQUENCE</scope>
    <source>
        <tissue evidence="2">Leaves</tissue>
    </source>
</reference>
<dbReference type="AlphaFoldDB" id="A0A833X6B8"/>
<evidence type="ECO:0000313" key="3">
    <source>
        <dbReference type="Proteomes" id="UP000619265"/>
    </source>
</evidence>
<evidence type="ECO:0000313" key="2">
    <source>
        <dbReference type="EMBL" id="KAF5462234.1"/>
    </source>
</evidence>